<comment type="caution">
    <text evidence="2">The sequence shown here is derived from an EMBL/GenBank/DDBJ whole genome shotgun (WGS) entry which is preliminary data.</text>
</comment>
<dbReference type="PANTHER" id="PTHR12147">
    <property type="entry name" value="METALLOPEPTIDASE M28 FAMILY MEMBER"/>
    <property type="match status" value="1"/>
</dbReference>
<dbReference type="InterPro" id="IPR045175">
    <property type="entry name" value="M28_fam"/>
</dbReference>
<dbReference type="SUPFAM" id="SSF53187">
    <property type="entry name" value="Zn-dependent exopeptidases"/>
    <property type="match status" value="1"/>
</dbReference>
<dbReference type="RefSeq" id="WP_198840663.1">
    <property type="nucleotide sequence ID" value="NZ_JAEHFJ010000003.1"/>
</dbReference>
<proteinExistence type="predicted"/>
<name>A0ABS0WPI0_9FLAO</name>
<sequence length="315" mass="35264">MDLRSFFYVVAFLFVLSGCKSQSNASDSAIDDSVLSIGFSKDSLLHHIEILSSDAYEGRRTGSDGSLKARNYITSKFKQLGVLPLSNSYNQSFSFTGRRDSIGYNGVNVLGFIEGVKNPDKYIVISAHYDHLGIRDGVIFNGADDDASGTSALFSFAEYFKNNPPEHSVILAAFDAEEMGLQGSKYYVDHPIIAKENILVNLNMDMISRSNKDELYVVGTRFYENLKPAITEAELPEGFKLLIGHDGADTAQNWTNSSDHGSFHKKEIPFLYFGVEDHKDYHKETDEFANIHPEFYSKAVQVIISVFEDLDKRLE</sequence>
<evidence type="ECO:0000313" key="2">
    <source>
        <dbReference type="EMBL" id="MBJ2173885.1"/>
    </source>
</evidence>
<dbReference type="PANTHER" id="PTHR12147:SF26">
    <property type="entry name" value="PEPTIDASE M28 DOMAIN-CONTAINING PROTEIN"/>
    <property type="match status" value="1"/>
</dbReference>
<dbReference type="PROSITE" id="PS51257">
    <property type="entry name" value="PROKAR_LIPOPROTEIN"/>
    <property type="match status" value="1"/>
</dbReference>
<protein>
    <submittedName>
        <fullName evidence="2">M28 family peptidase</fullName>
    </submittedName>
</protein>
<keyword evidence="3" id="KW-1185">Reference proteome</keyword>
<reference evidence="2 3" key="1">
    <citation type="submission" date="2020-12" db="EMBL/GenBank/DDBJ databases">
        <title>Aureibaculum luteum sp. nov. and Aureibaculum flavum sp. nov., novel members of the family Flavobacteriaceae isolated from Antarctic intertidal sediments.</title>
        <authorList>
            <person name="He X."/>
            <person name="Zhang X."/>
        </authorList>
    </citation>
    <scope>NUCLEOTIDE SEQUENCE [LARGE SCALE GENOMIC DNA]</scope>
    <source>
        <strain evidence="2 3">A20</strain>
    </source>
</reference>
<organism evidence="2 3">
    <name type="scientific">Aureibaculum flavum</name>
    <dbReference type="NCBI Taxonomy" id="2795986"/>
    <lineage>
        <taxon>Bacteria</taxon>
        <taxon>Pseudomonadati</taxon>
        <taxon>Bacteroidota</taxon>
        <taxon>Flavobacteriia</taxon>
        <taxon>Flavobacteriales</taxon>
        <taxon>Flavobacteriaceae</taxon>
        <taxon>Aureibaculum</taxon>
    </lineage>
</organism>
<feature type="domain" description="Peptidase M28" evidence="1">
    <location>
        <begin position="108"/>
        <end position="305"/>
    </location>
</feature>
<evidence type="ECO:0000313" key="3">
    <source>
        <dbReference type="Proteomes" id="UP000623301"/>
    </source>
</evidence>
<accession>A0ABS0WPI0</accession>
<dbReference type="Gene3D" id="3.40.630.10">
    <property type="entry name" value="Zn peptidases"/>
    <property type="match status" value="1"/>
</dbReference>
<dbReference type="InterPro" id="IPR007484">
    <property type="entry name" value="Peptidase_M28"/>
</dbReference>
<dbReference type="Pfam" id="PF04389">
    <property type="entry name" value="Peptidase_M28"/>
    <property type="match status" value="1"/>
</dbReference>
<evidence type="ECO:0000259" key="1">
    <source>
        <dbReference type="Pfam" id="PF04389"/>
    </source>
</evidence>
<dbReference type="Proteomes" id="UP000623301">
    <property type="component" value="Unassembled WGS sequence"/>
</dbReference>
<gene>
    <name evidence="2" type="ORF">JBL43_06515</name>
</gene>
<dbReference type="EMBL" id="JAEHFJ010000003">
    <property type="protein sequence ID" value="MBJ2173885.1"/>
    <property type="molecule type" value="Genomic_DNA"/>
</dbReference>